<dbReference type="Gene3D" id="3.30.450.40">
    <property type="match status" value="1"/>
</dbReference>
<dbReference type="Pfam" id="PF01590">
    <property type="entry name" value="GAF"/>
    <property type="match status" value="1"/>
</dbReference>
<proteinExistence type="predicted"/>
<name>A0A545AKK5_9ACTN</name>
<dbReference type="InterPro" id="IPR001932">
    <property type="entry name" value="PPM-type_phosphatase-like_dom"/>
</dbReference>
<organism evidence="4 5">
    <name type="scientific">Cryptosporangium phraense</name>
    <dbReference type="NCBI Taxonomy" id="2593070"/>
    <lineage>
        <taxon>Bacteria</taxon>
        <taxon>Bacillati</taxon>
        <taxon>Actinomycetota</taxon>
        <taxon>Actinomycetes</taxon>
        <taxon>Cryptosporangiales</taxon>
        <taxon>Cryptosporangiaceae</taxon>
        <taxon>Cryptosporangium</taxon>
    </lineage>
</organism>
<dbReference type="InterPro" id="IPR052016">
    <property type="entry name" value="Bact_Sigma-Reg"/>
</dbReference>
<keyword evidence="5" id="KW-1185">Reference proteome</keyword>
<feature type="domain" description="GAF" evidence="2">
    <location>
        <begin position="18"/>
        <end position="203"/>
    </location>
</feature>
<evidence type="ECO:0000313" key="5">
    <source>
        <dbReference type="Proteomes" id="UP000317982"/>
    </source>
</evidence>
<accession>A0A545AKK5</accession>
<dbReference type="PANTHER" id="PTHR43156">
    <property type="entry name" value="STAGE II SPORULATION PROTEIN E-RELATED"/>
    <property type="match status" value="1"/>
</dbReference>
<dbReference type="AlphaFoldDB" id="A0A545AKK5"/>
<dbReference type="Gene3D" id="3.60.40.10">
    <property type="entry name" value="PPM-type phosphatase domain"/>
    <property type="match status" value="1"/>
</dbReference>
<dbReference type="PANTHER" id="PTHR43156:SF2">
    <property type="entry name" value="STAGE II SPORULATION PROTEIN E"/>
    <property type="match status" value="1"/>
</dbReference>
<dbReference type="InParanoid" id="A0A545AKK5"/>
<comment type="caution">
    <text evidence="4">The sequence shown here is derived from an EMBL/GenBank/DDBJ whole genome shotgun (WGS) entry which is preliminary data.</text>
</comment>
<evidence type="ECO:0000313" key="4">
    <source>
        <dbReference type="EMBL" id="TQS41852.1"/>
    </source>
</evidence>
<dbReference type="InterPro" id="IPR029016">
    <property type="entry name" value="GAF-like_dom_sf"/>
</dbReference>
<reference evidence="4 5" key="1">
    <citation type="submission" date="2019-07" db="EMBL/GenBank/DDBJ databases">
        <title>Cryptosporangium phraense sp. nov., isolated from plant litter.</title>
        <authorList>
            <person name="Suriyachadkun C."/>
        </authorList>
    </citation>
    <scope>NUCLEOTIDE SEQUENCE [LARGE SCALE GENOMIC DNA]</scope>
    <source>
        <strain evidence="4 5">A-T 5661</strain>
    </source>
</reference>
<dbReference type="EMBL" id="VIRS01000022">
    <property type="protein sequence ID" value="TQS41852.1"/>
    <property type="molecule type" value="Genomic_DNA"/>
</dbReference>
<dbReference type="SUPFAM" id="SSF81606">
    <property type="entry name" value="PP2C-like"/>
    <property type="match status" value="1"/>
</dbReference>
<dbReference type="SMART" id="SM00065">
    <property type="entry name" value="GAF"/>
    <property type="match status" value="1"/>
</dbReference>
<evidence type="ECO:0000259" key="3">
    <source>
        <dbReference type="SMART" id="SM00331"/>
    </source>
</evidence>
<keyword evidence="1" id="KW-0378">Hydrolase</keyword>
<sequence length="449" mass="46571">MFDQPVRYVAQTPLGVLDDSTLLATARERAAHLAAASKQLAGSLNPDRTLRRALHVTVPAVADWAQVMLPTRTGVRFTAVRADDPDRFVTVEGNRPVLGEVSGHGRALATGRFELMHVLADGQVPEAVAATVPTGPLRDGLLGLRPADLLVVPLTARGTTFGTLTLARRAGRGFEQEDVAFALELSGRIAIAIDTARVYAEQARVAEVLAASLRAPELPDTPGLAIGARMRAAMHTTDIGGDFFDVFGEPGDYSVLLGDVAGKGAEAAILTGQARHTVRGASFFDRRPAELLRVLNAALFAGGGRVEPATRFLTAVCARVRTSDDGSASVLLASAGHPRPLLVRKSGVVEEVPIKGLLCGALPTATYSEIEVGLAPGDMMLLFTDGVPDAIGSEGRFGLGRLSQLAAGYAGSGPHALAEAVDIAVAEYSGAGVSPTDDVAVLAFGGVPA</sequence>
<dbReference type="SUPFAM" id="SSF55781">
    <property type="entry name" value="GAF domain-like"/>
    <property type="match status" value="1"/>
</dbReference>
<dbReference type="Proteomes" id="UP000317982">
    <property type="component" value="Unassembled WGS sequence"/>
</dbReference>
<feature type="domain" description="PPM-type phosphatase" evidence="3">
    <location>
        <begin position="221"/>
        <end position="446"/>
    </location>
</feature>
<dbReference type="OrthoDB" id="5241041at2"/>
<gene>
    <name evidence="4" type="ORF">FL583_27885</name>
</gene>
<dbReference type="GO" id="GO:0016791">
    <property type="term" value="F:phosphatase activity"/>
    <property type="evidence" value="ECO:0007669"/>
    <property type="project" value="TreeGrafter"/>
</dbReference>
<dbReference type="InterPro" id="IPR036457">
    <property type="entry name" value="PPM-type-like_dom_sf"/>
</dbReference>
<evidence type="ECO:0000256" key="1">
    <source>
        <dbReference type="ARBA" id="ARBA00022801"/>
    </source>
</evidence>
<dbReference type="RefSeq" id="WP_142707811.1">
    <property type="nucleotide sequence ID" value="NZ_VIRS01000022.1"/>
</dbReference>
<dbReference type="SMART" id="SM00331">
    <property type="entry name" value="PP2C_SIG"/>
    <property type="match status" value="1"/>
</dbReference>
<dbReference type="Pfam" id="PF07228">
    <property type="entry name" value="SpoIIE"/>
    <property type="match status" value="1"/>
</dbReference>
<protein>
    <submittedName>
        <fullName evidence="4">SpoIIE family protein phosphatase</fullName>
    </submittedName>
</protein>
<evidence type="ECO:0000259" key="2">
    <source>
        <dbReference type="SMART" id="SM00065"/>
    </source>
</evidence>
<dbReference type="InterPro" id="IPR003018">
    <property type="entry name" value="GAF"/>
</dbReference>